<protein>
    <recommendedName>
        <fullName evidence="8">Spermidine/putrescine import ATP-binding protein PotA</fullName>
        <ecNumber evidence="8">7.6.2.11</ecNumber>
    </recommendedName>
</protein>
<dbReference type="SMART" id="SM00382">
    <property type="entry name" value="AAA"/>
    <property type="match status" value="1"/>
</dbReference>
<keyword evidence="6 8" id="KW-1278">Translocase</keyword>
<comment type="catalytic activity">
    <reaction evidence="8">
        <text>ATP + H2O + polyamine-[polyamine-binding protein]Side 1 = ADP + phosphate + polyamineSide 2 + [polyamine-binding protein]Side 1.</text>
        <dbReference type="EC" id="7.6.2.11"/>
    </reaction>
</comment>
<comment type="function">
    <text evidence="8">Part of the ABC transporter complex PotABCD involved in spermidine/putrescine import. Responsible for energy coupling to the transport system.</text>
</comment>
<dbReference type="Pfam" id="PF00005">
    <property type="entry name" value="ABC_tran"/>
    <property type="match status" value="1"/>
</dbReference>
<dbReference type="GO" id="GO:0005524">
    <property type="term" value="F:ATP binding"/>
    <property type="evidence" value="ECO:0007669"/>
    <property type="project" value="UniProtKB-KW"/>
</dbReference>
<keyword evidence="4 8" id="KW-0547">Nucleotide-binding</keyword>
<dbReference type="SUPFAM" id="SSF52540">
    <property type="entry name" value="P-loop containing nucleoside triphosphate hydrolases"/>
    <property type="match status" value="1"/>
</dbReference>
<keyword evidence="5 8" id="KW-0067">ATP-binding</keyword>
<dbReference type="PANTHER" id="PTHR42781">
    <property type="entry name" value="SPERMIDINE/PUTRESCINE IMPORT ATP-BINDING PROTEIN POTA"/>
    <property type="match status" value="1"/>
</dbReference>
<dbReference type="AlphaFoldDB" id="A0A9X0W937"/>
<keyword evidence="3" id="KW-0997">Cell inner membrane</keyword>
<dbReference type="Gene3D" id="2.40.50.100">
    <property type="match status" value="1"/>
</dbReference>
<proteinExistence type="inferred from homology"/>
<dbReference type="GO" id="GO:0015847">
    <property type="term" value="P:putrescine transport"/>
    <property type="evidence" value="ECO:0007669"/>
    <property type="project" value="UniProtKB-ARBA"/>
</dbReference>
<keyword evidence="2 8" id="KW-1003">Cell membrane</keyword>
<dbReference type="InterPro" id="IPR003593">
    <property type="entry name" value="AAA+_ATPase"/>
</dbReference>
<comment type="similarity">
    <text evidence="8">Belongs to the ABC transporter superfamily. Spermidine/putrescine importer (TC 3.A.1.11.1) family.</text>
</comment>
<gene>
    <name evidence="8" type="primary">potA</name>
    <name evidence="10" type="ORF">CKO42_11790</name>
</gene>
<feature type="domain" description="ABC transporter" evidence="9">
    <location>
        <begin position="20"/>
        <end position="250"/>
    </location>
</feature>
<dbReference type="InterPro" id="IPR005893">
    <property type="entry name" value="PotA-like"/>
</dbReference>
<dbReference type="GO" id="GO:0016887">
    <property type="term" value="F:ATP hydrolysis activity"/>
    <property type="evidence" value="ECO:0007669"/>
    <property type="project" value="InterPro"/>
</dbReference>
<evidence type="ECO:0000313" key="10">
    <source>
        <dbReference type="EMBL" id="MBK1619102.1"/>
    </source>
</evidence>
<evidence type="ECO:0000256" key="5">
    <source>
        <dbReference type="ARBA" id="ARBA00022840"/>
    </source>
</evidence>
<dbReference type="Proteomes" id="UP001138768">
    <property type="component" value="Unassembled WGS sequence"/>
</dbReference>
<dbReference type="PANTHER" id="PTHR42781:SF5">
    <property type="entry name" value="PUTRESCINE TRANSPORT ATP-BINDING PROTEIN POTG"/>
    <property type="match status" value="1"/>
</dbReference>
<evidence type="ECO:0000256" key="6">
    <source>
        <dbReference type="ARBA" id="ARBA00022967"/>
    </source>
</evidence>
<dbReference type="SUPFAM" id="SSF50331">
    <property type="entry name" value="MOP-like"/>
    <property type="match status" value="1"/>
</dbReference>
<dbReference type="GO" id="GO:0043190">
    <property type="term" value="C:ATP-binding cassette (ABC) transporter complex"/>
    <property type="evidence" value="ECO:0007669"/>
    <property type="project" value="InterPro"/>
</dbReference>
<dbReference type="InterPro" id="IPR008995">
    <property type="entry name" value="Mo/tungstate-bd_C_term_dom"/>
</dbReference>
<evidence type="ECO:0000256" key="1">
    <source>
        <dbReference type="ARBA" id="ARBA00022448"/>
    </source>
</evidence>
<sequence length="444" mass="48489">MAEPLSAPEPWQDPRAAPYVRIERVTKRFGEVYAVDDLSLNIYRGEFFSLLGGSGCGKSTLLRLLAGLERPTSGRIFIDGADVTNLPAYARPVNMMFQSYALFPHMNVEQNVAFGLKQEGMPRQERGERISQMLELLQIGELRRRKPDQLSGGQRQRVALARSLAKQPKLLLLDEPLGALDKRLREDTQFELVNLQERLGITFVTVTHDQEEAMTMSTRIAVMRAGQILQVDTPTAIYEYPNCQAVARFIGSVNLFPGKVVAVEGNQVRVASQLGPMMQMQAFHPFAIGTPVSVAVRPEKMRPCSPSALGSSKPVLTASAPDVAGGQINRLAGVVEDIAYLGDVSIYRVRVQASTPAALDAGATKLASDEGSWLDSDEGARLGTDDHVRLSADDDARLSADANARSVIVEMTLTNVQPRTEQALTWGQPVTMEWSPTSGAILTD</sequence>
<evidence type="ECO:0000256" key="8">
    <source>
        <dbReference type="RuleBase" id="RU364083"/>
    </source>
</evidence>
<name>A0A9X0W937_9GAMM</name>
<organism evidence="10 11">
    <name type="scientific">Lamprobacter modestohalophilus</name>
    <dbReference type="NCBI Taxonomy" id="1064514"/>
    <lineage>
        <taxon>Bacteria</taxon>
        <taxon>Pseudomonadati</taxon>
        <taxon>Pseudomonadota</taxon>
        <taxon>Gammaproteobacteria</taxon>
        <taxon>Chromatiales</taxon>
        <taxon>Chromatiaceae</taxon>
        <taxon>Lamprobacter</taxon>
    </lineage>
</organism>
<evidence type="ECO:0000256" key="7">
    <source>
        <dbReference type="ARBA" id="ARBA00023136"/>
    </source>
</evidence>
<dbReference type="InterPro" id="IPR017871">
    <property type="entry name" value="ABC_transporter-like_CS"/>
</dbReference>
<evidence type="ECO:0000256" key="3">
    <source>
        <dbReference type="ARBA" id="ARBA00022519"/>
    </source>
</evidence>
<evidence type="ECO:0000313" key="11">
    <source>
        <dbReference type="Proteomes" id="UP001138768"/>
    </source>
</evidence>
<comment type="caution">
    <text evidence="10">The sequence shown here is derived from an EMBL/GenBank/DDBJ whole genome shotgun (WGS) entry which is preliminary data.</text>
</comment>
<reference evidence="10 11" key="1">
    <citation type="journal article" date="2020" name="Microorganisms">
        <title>Osmotic Adaptation and Compatible Solute Biosynthesis of Phototrophic Bacteria as Revealed from Genome Analyses.</title>
        <authorList>
            <person name="Imhoff J.F."/>
            <person name="Rahn T."/>
            <person name="Kunzel S."/>
            <person name="Keller A."/>
            <person name="Neulinger S.C."/>
        </authorList>
    </citation>
    <scope>NUCLEOTIDE SEQUENCE [LARGE SCALE GENOMIC DNA]</scope>
    <source>
        <strain evidence="10 11">DSM 25653</strain>
    </source>
</reference>
<comment type="subunit">
    <text evidence="8">The complex is composed of two ATP-binding proteins (PotA), two transmembrane proteins (PotB and PotC) and a solute-binding protein (PotD).</text>
</comment>
<dbReference type="PROSITE" id="PS00211">
    <property type="entry name" value="ABC_TRANSPORTER_1"/>
    <property type="match status" value="1"/>
</dbReference>
<dbReference type="NCBIfam" id="TIGR01187">
    <property type="entry name" value="potA"/>
    <property type="match status" value="1"/>
</dbReference>
<dbReference type="InterPro" id="IPR013611">
    <property type="entry name" value="Transp-assoc_OB_typ2"/>
</dbReference>
<dbReference type="InterPro" id="IPR027417">
    <property type="entry name" value="P-loop_NTPase"/>
</dbReference>
<evidence type="ECO:0000256" key="4">
    <source>
        <dbReference type="ARBA" id="ARBA00022741"/>
    </source>
</evidence>
<dbReference type="Gene3D" id="3.40.50.300">
    <property type="entry name" value="P-loop containing nucleotide triphosphate hydrolases"/>
    <property type="match status" value="1"/>
</dbReference>
<dbReference type="InterPro" id="IPR050093">
    <property type="entry name" value="ABC_SmlMolc_Importer"/>
</dbReference>
<keyword evidence="7 8" id="KW-0472">Membrane</keyword>
<dbReference type="EMBL" id="NRRY01000017">
    <property type="protein sequence ID" value="MBK1619102.1"/>
    <property type="molecule type" value="Genomic_DNA"/>
</dbReference>
<dbReference type="InterPro" id="IPR003439">
    <property type="entry name" value="ABC_transporter-like_ATP-bd"/>
</dbReference>
<dbReference type="Pfam" id="PF08402">
    <property type="entry name" value="TOBE_2"/>
    <property type="match status" value="1"/>
</dbReference>
<accession>A0A9X0W937</accession>
<keyword evidence="1 8" id="KW-0813">Transport</keyword>
<dbReference type="FunFam" id="3.40.50.300:FF:000133">
    <property type="entry name" value="Spermidine/putrescine import ATP-binding protein PotA"/>
    <property type="match status" value="1"/>
</dbReference>
<evidence type="ECO:0000256" key="2">
    <source>
        <dbReference type="ARBA" id="ARBA00022475"/>
    </source>
</evidence>
<evidence type="ECO:0000259" key="9">
    <source>
        <dbReference type="PROSITE" id="PS50893"/>
    </source>
</evidence>
<dbReference type="EC" id="7.6.2.11" evidence="8"/>
<dbReference type="RefSeq" id="WP_242479322.1">
    <property type="nucleotide sequence ID" value="NZ_NRRY01000017.1"/>
</dbReference>
<keyword evidence="11" id="KW-1185">Reference proteome</keyword>
<dbReference type="PROSITE" id="PS50893">
    <property type="entry name" value="ABC_TRANSPORTER_2"/>
    <property type="match status" value="1"/>
</dbReference>
<dbReference type="GO" id="GO:0015417">
    <property type="term" value="F:ABC-type polyamine transporter activity"/>
    <property type="evidence" value="ECO:0007669"/>
    <property type="project" value="UniProtKB-EC"/>
</dbReference>